<name>A0A3N4UU02_9RHOB</name>
<reference evidence="1 2" key="1">
    <citation type="submission" date="2018-11" db="EMBL/GenBank/DDBJ databases">
        <title>Genomic Encyclopedia of Type Strains, Phase IV (KMG-IV): sequencing the most valuable type-strain genomes for metagenomic binning, comparative biology and taxonomic classification.</title>
        <authorList>
            <person name="Goeker M."/>
        </authorList>
    </citation>
    <scope>NUCLEOTIDE SEQUENCE [LARGE SCALE GENOMIC DNA]</scope>
    <source>
        <strain evidence="1 2">DSM 104731</strain>
    </source>
</reference>
<evidence type="ECO:0000313" key="1">
    <source>
        <dbReference type="EMBL" id="RPE72195.1"/>
    </source>
</evidence>
<evidence type="ECO:0000313" key="2">
    <source>
        <dbReference type="Proteomes" id="UP000269689"/>
    </source>
</evidence>
<dbReference type="EMBL" id="RKQK01000001">
    <property type="protein sequence ID" value="RPE72195.1"/>
    <property type="molecule type" value="Genomic_DNA"/>
</dbReference>
<accession>A0A3N4UU02</accession>
<gene>
    <name evidence="1" type="ORF">EDD53_1344</name>
</gene>
<protein>
    <submittedName>
        <fullName evidence="1">Uncharacterized protein</fullName>
    </submittedName>
</protein>
<dbReference type="AlphaFoldDB" id="A0A3N4UU02"/>
<comment type="caution">
    <text evidence="1">The sequence shown here is derived from an EMBL/GenBank/DDBJ whole genome shotgun (WGS) entry which is preliminary data.</text>
</comment>
<keyword evidence="2" id="KW-1185">Reference proteome</keyword>
<proteinExistence type="predicted"/>
<sequence length="64" mass="7144">MTKIQHCQANDAPRQKPGEHRLCVGLSELTLAKRPAEFARITELHAAIRALARETARSDHVNKS</sequence>
<dbReference type="Proteomes" id="UP000269689">
    <property type="component" value="Unassembled WGS sequence"/>
</dbReference>
<organism evidence="1 2">
    <name type="scientific">Pacificibacter maritimus</name>
    <dbReference type="NCBI Taxonomy" id="762213"/>
    <lineage>
        <taxon>Bacteria</taxon>
        <taxon>Pseudomonadati</taxon>
        <taxon>Pseudomonadota</taxon>
        <taxon>Alphaproteobacteria</taxon>
        <taxon>Rhodobacterales</taxon>
        <taxon>Roseobacteraceae</taxon>
        <taxon>Pacificibacter</taxon>
    </lineage>
</organism>